<dbReference type="EMBL" id="AKHW03001382">
    <property type="protein sequence ID" value="KYO42555.1"/>
    <property type="molecule type" value="Genomic_DNA"/>
</dbReference>
<sequence length="106" mass="11388">MLISSLGGNGCAPHGCQGNPEKCLIASRWCPLMCCGGKEGEFGATKKGVCAKLQFPLNLKEHSTAAMWSGADISTGKSDAEKDIDGWTDRGCTEEQKWDVRILPEQ</sequence>
<dbReference type="AlphaFoldDB" id="A0A151P1K7"/>
<name>A0A151P1K7_ALLMI</name>
<keyword evidence="2" id="KW-1185">Reference proteome</keyword>
<gene>
    <name evidence="1" type="ORF">Y1Q_0000239</name>
</gene>
<evidence type="ECO:0000313" key="2">
    <source>
        <dbReference type="Proteomes" id="UP000050525"/>
    </source>
</evidence>
<accession>A0A151P1K7</accession>
<reference evidence="1 2" key="1">
    <citation type="journal article" date="2012" name="Genome Biol.">
        <title>Sequencing three crocodilian genomes to illuminate the evolution of archosaurs and amniotes.</title>
        <authorList>
            <person name="St John J.A."/>
            <person name="Braun E.L."/>
            <person name="Isberg S.R."/>
            <person name="Miles L.G."/>
            <person name="Chong A.Y."/>
            <person name="Gongora J."/>
            <person name="Dalzell P."/>
            <person name="Moran C."/>
            <person name="Bed'hom B."/>
            <person name="Abzhanov A."/>
            <person name="Burgess S.C."/>
            <person name="Cooksey A.M."/>
            <person name="Castoe T.A."/>
            <person name="Crawford N.G."/>
            <person name="Densmore L.D."/>
            <person name="Drew J.C."/>
            <person name="Edwards S.V."/>
            <person name="Faircloth B.C."/>
            <person name="Fujita M.K."/>
            <person name="Greenwold M.J."/>
            <person name="Hoffmann F.G."/>
            <person name="Howard J.M."/>
            <person name="Iguchi T."/>
            <person name="Janes D.E."/>
            <person name="Khan S.Y."/>
            <person name="Kohno S."/>
            <person name="de Koning A.J."/>
            <person name="Lance S.L."/>
            <person name="McCarthy F.M."/>
            <person name="McCormack J.E."/>
            <person name="Merchant M.E."/>
            <person name="Peterson D.G."/>
            <person name="Pollock D.D."/>
            <person name="Pourmand N."/>
            <person name="Raney B.J."/>
            <person name="Roessler K.A."/>
            <person name="Sanford J.R."/>
            <person name="Sawyer R.H."/>
            <person name="Schmidt C.J."/>
            <person name="Triplett E.W."/>
            <person name="Tuberville T.D."/>
            <person name="Venegas-Anaya M."/>
            <person name="Howard J.T."/>
            <person name="Jarvis E.D."/>
            <person name="Guillette L.J.Jr."/>
            <person name="Glenn T.C."/>
            <person name="Green R.E."/>
            <person name="Ray D.A."/>
        </authorList>
    </citation>
    <scope>NUCLEOTIDE SEQUENCE [LARGE SCALE GENOMIC DNA]</scope>
    <source>
        <strain evidence="1">KSC_2009_1</strain>
    </source>
</reference>
<protein>
    <submittedName>
        <fullName evidence="1">Uncharacterized protein</fullName>
    </submittedName>
</protein>
<dbReference type="Proteomes" id="UP000050525">
    <property type="component" value="Unassembled WGS sequence"/>
</dbReference>
<comment type="caution">
    <text evidence="1">The sequence shown here is derived from an EMBL/GenBank/DDBJ whole genome shotgun (WGS) entry which is preliminary data.</text>
</comment>
<proteinExistence type="predicted"/>
<evidence type="ECO:0000313" key="1">
    <source>
        <dbReference type="EMBL" id="KYO42555.1"/>
    </source>
</evidence>
<organism evidence="1 2">
    <name type="scientific">Alligator mississippiensis</name>
    <name type="common">American alligator</name>
    <dbReference type="NCBI Taxonomy" id="8496"/>
    <lineage>
        <taxon>Eukaryota</taxon>
        <taxon>Metazoa</taxon>
        <taxon>Chordata</taxon>
        <taxon>Craniata</taxon>
        <taxon>Vertebrata</taxon>
        <taxon>Euteleostomi</taxon>
        <taxon>Archelosauria</taxon>
        <taxon>Archosauria</taxon>
        <taxon>Crocodylia</taxon>
        <taxon>Alligatoridae</taxon>
        <taxon>Alligatorinae</taxon>
        <taxon>Alligator</taxon>
    </lineage>
</organism>